<evidence type="ECO:0000256" key="1">
    <source>
        <dbReference type="SAM" id="MobiDB-lite"/>
    </source>
</evidence>
<dbReference type="EMBL" id="LN835307">
    <property type="protein sequence ID" value="CRH01313.1"/>
    <property type="molecule type" value="Genomic_DNA"/>
</dbReference>
<sequence length="618" mass="73410">MNQNNNRISDAYQKKLLSASIQREAKENLEINDLRKFERDAFDNNDFIIYVELKFENLTIAKYLYDISKECDTPMRNSVQITRFIIMKSKNKIMGTCVSNGIILCYSNDKDSNSILNNIIKELEKSYFIFLKLEENVDNTSDKIEKYLLSYIIQFTLVCKYLETGRWFHIWDNMDTIIESKFCGNHTCKYFNCIGFKFNILNNDYNILNEKNSNIYIIKMYLKVTINIYKILPIDHIYENMNVYCLPRCSMQATILSILNSSNDENFNYRDYWLDIHGYILNEASIEKIVRVKLYKGTFNYPIGVLLRDNIYKIKVPIRKDHFFYICEFLNKFELLKNSKISLLKFSENLKFDNICNDLHHKNLNLKKTENEEFYNKIKSLCNNEYEKKKCIEESSNQCKQQNFYNNAYNIYCNTLTSSTKCINLNFSKDSTINKCNTSKPDKNIDIFLKESALNYNSQNMKENKQNNINVNENNRNNDSKNINYNCSNDKKKKNSEDTHSNTNKENFTDIKDVEYQKKNNNLDEYLKDITSNCKFLNNNDNNNVKDVDFYENVSADIIFSKDFQNFLDNLDEIELPQEKLKKVDFNEREKKRPNFSLNIPQLNNENSDNNKKKYKHN</sequence>
<feature type="region of interest" description="Disordered" evidence="1">
    <location>
        <begin position="585"/>
        <end position="618"/>
    </location>
</feature>
<dbReference type="VEuPathDB" id="PlasmoDB:PRELSG_1219700"/>
<feature type="compositionally biased region" description="Low complexity" evidence="1">
    <location>
        <begin position="466"/>
        <end position="486"/>
    </location>
</feature>
<keyword evidence="3" id="KW-1185">Reference proteome</keyword>
<proteinExistence type="predicted"/>
<evidence type="ECO:0000313" key="2">
    <source>
        <dbReference type="EMBL" id="CRH01313.1"/>
    </source>
</evidence>
<evidence type="ECO:0000313" key="3">
    <source>
        <dbReference type="Proteomes" id="UP000220158"/>
    </source>
</evidence>
<protein>
    <submittedName>
        <fullName evidence="2">Uncharacterized protein</fullName>
    </submittedName>
</protein>
<reference evidence="2 3" key="1">
    <citation type="submission" date="2015-04" db="EMBL/GenBank/DDBJ databases">
        <authorList>
            <consortium name="Pathogen Informatics"/>
        </authorList>
    </citation>
    <scope>NUCLEOTIDE SEQUENCE [LARGE SCALE GENOMIC DNA]</scope>
    <source>
        <strain evidence="2 3">SGS1</strain>
    </source>
</reference>
<organism evidence="2 3">
    <name type="scientific">Plasmodium relictum</name>
    <dbReference type="NCBI Taxonomy" id="85471"/>
    <lineage>
        <taxon>Eukaryota</taxon>
        <taxon>Sar</taxon>
        <taxon>Alveolata</taxon>
        <taxon>Apicomplexa</taxon>
        <taxon>Aconoidasida</taxon>
        <taxon>Haemosporida</taxon>
        <taxon>Plasmodiidae</taxon>
        <taxon>Plasmodium</taxon>
        <taxon>Plasmodium (Haemamoeba)</taxon>
    </lineage>
</organism>
<dbReference type="OrthoDB" id="377630at2759"/>
<name>A0A1J1H8K7_PLARL</name>
<dbReference type="Proteomes" id="UP000220158">
    <property type="component" value="Chromosome 12"/>
</dbReference>
<accession>A0A1J1H8K7</accession>
<dbReference type="GeneID" id="39737441"/>
<dbReference type="RefSeq" id="XP_028534313.1">
    <property type="nucleotide sequence ID" value="XM_028677977.1"/>
</dbReference>
<dbReference type="KEGG" id="prel:PRELSG_1219700"/>
<dbReference type="AlphaFoldDB" id="A0A1J1H8K7"/>
<gene>
    <name evidence="2" type="ORF">PRELSG_1219700</name>
</gene>
<feature type="compositionally biased region" description="Polar residues" evidence="1">
    <location>
        <begin position="596"/>
        <end position="608"/>
    </location>
</feature>
<feature type="region of interest" description="Disordered" evidence="1">
    <location>
        <begin position="461"/>
        <end position="506"/>
    </location>
</feature>